<gene>
    <name evidence="14" type="ORF">CR201_G0018198</name>
</gene>
<dbReference type="InterPro" id="IPR036188">
    <property type="entry name" value="FAD/NAD-bd_sf"/>
</dbReference>
<accession>A0A2J8VK05</accession>
<dbReference type="AlphaFoldDB" id="A0A2J8VK05"/>
<organism evidence="14">
    <name type="scientific">Pongo abelii</name>
    <name type="common">Sumatran orangutan</name>
    <name type="synonym">Pongo pygmaeus abelii</name>
    <dbReference type="NCBI Taxonomy" id="9601"/>
    <lineage>
        <taxon>Eukaryota</taxon>
        <taxon>Metazoa</taxon>
        <taxon>Chordata</taxon>
        <taxon>Craniata</taxon>
        <taxon>Vertebrata</taxon>
        <taxon>Euteleostomi</taxon>
        <taxon>Mammalia</taxon>
        <taxon>Eutheria</taxon>
        <taxon>Euarchontoglires</taxon>
        <taxon>Primates</taxon>
        <taxon>Haplorrhini</taxon>
        <taxon>Catarrhini</taxon>
        <taxon>Hominidae</taxon>
        <taxon>Pongo</taxon>
    </lineage>
</organism>
<comment type="subunit">
    <text evidence="12">Interacts with RHOH. Interacts with the GDP-bound inactive forms of RAB3A, RAB3B, RAB3C, RAB5A, RAB5B, RAB5C, RAB8A, RAB8B, RAB10, RAB12, RAB35, and RAB43; binds RAB3D to a lesser extent. Interacts with DZIP1; this interaction negatively regulates the interaction of GDI2 with GDP-bound RAB8A.</text>
</comment>
<dbReference type="Gene3D" id="1.10.405.10">
    <property type="entry name" value="Guanine Nucleotide Dissociation Inhibitor, domain 1"/>
    <property type="match status" value="1"/>
</dbReference>
<evidence type="ECO:0000256" key="7">
    <source>
        <dbReference type="ARBA" id="ARBA00022553"/>
    </source>
</evidence>
<keyword evidence="10" id="KW-0472">Membrane</keyword>
<feature type="non-terminal residue" evidence="14">
    <location>
        <position position="1"/>
    </location>
</feature>
<evidence type="ECO:0000256" key="6">
    <source>
        <dbReference type="ARBA" id="ARBA00022490"/>
    </source>
</evidence>
<keyword evidence="9" id="KW-0333">Golgi apparatus</keyword>
<comment type="function">
    <text evidence="11">GDP-dissociation inhibitor preventing the GDP to GTP exchange of most Rab proteins. By keeping these small GTPases in their inactive GDP-bound form regulates intracellular membrane trafficking. Negatively regulates protein transport to the cilium and ciliogenesis through the inhibition of RAB8A.</text>
</comment>
<evidence type="ECO:0000256" key="9">
    <source>
        <dbReference type="ARBA" id="ARBA00023034"/>
    </source>
</evidence>
<evidence type="ECO:0000256" key="1">
    <source>
        <dbReference type="ARBA" id="ARBA00004170"/>
    </source>
</evidence>
<evidence type="ECO:0000256" key="2">
    <source>
        <dbReference type="ARBA" id="ARBA00004496"/>
    </source>
</evidence>
<dbReference type="InterPro" id="IPR018203">
    <property type="entry name" value="GDP_dissociation_inhibitor"/>
</dbReference>
<dbReference type="EMBL" id="NDHI03003418">
    <property type="protein sequence ID" value="PNJ57842.1"/>
    <property type="molecule type" value="Genomic_DNA"/>
</dbReference>
<dbReference type="Gene3D" id="3.30.519.10">
    <property type="entry name" value="Guanine Nucleotide Dissociation Inhibitor, domain 2"/>
    <property type="match status" value="1"/>
</dbReference>
<comment type="subcellular location">
    <subcellularLocation>
        <location evidence="2 13">Cytoplasm</location>
    </subcellularLocation>
    <subcellularLocation>
        <location evidence="3">Golgi apparatus</location>
        <location evidence="3">trans-Golgi network</location>
    </subcellularLocation>
    <subcellularLocation>
        <location evidence="1">Membrane</location>
        <topology evidence="1">Peripheral membrane protein</topology>
    </subcellularLocation>
</comment>
<keyword evidence="7" id="KW-0597">Phosphoprotein</keyword>
<evidence type="ECO:0000313" key="14">
    <source>
        <dbReference type="EMBL" id="PNJ57842.1"/>
    </source>
</evidence>
<dbReference type="PRINTS" id="PR00892">
    <property type="entry name" value="RABGDI"/>
</dbReference>
<dbReference type="GO" id="GO:0016192">
    <property type="term" value="P:vesicle-mediated transport"/>
    <property type="evidence" value="ECO:0007669"/>
    <property type="project" value="TreeGrafter"/>
</dbReference>
<sequence length="203" mass="23113">KKFDLGQDVIDFTGHALALYRTDDYLDQPCYETINRIKLYSESLARYGKSPYLYPLYGLGELPQGFARLSAIYGGTYMLNKPIEEIIVQNGKVIGVKSEGEIARCKQLICDPSYVKDRVEKVGQVIRVICILSHPIKNTNDANSCQIIIPQNQVNRKSDLLASVTSWYRKTWEQKARSLFPAHTMPPLILRQRVMTLKTSIRG</sequence>
<proteinExistence type="inferred from homology"/>
<comment type="caution">
    <text evidence="14">The sequence shown here is derived from an EMBL/GenBank/DDBJ whole genome shotgun (WGS) entry which is preliminary data.</text>
</comment>
<comment type="similarity">
    <text evidence="4 13">Belongs to the Rab GDI family.</text>
</comment>
<keyword evidence="5 13" id="KW-0343">GTPase activation</keyword>
<comment type="function">
    <text evidence="13">Regulates the GDP/GTP exchange reaction of most RAB proteins by inhibiting the dissociation of GDP from them, and the subsequent binding of GTP.</text>
</comment>
<reference evidence="14" key="1">
    <citation type="submission" date="2017-12" db="EMBL/GenBank/DDBJ databases">
        <title>High-resolution comparative analysis of great ape genomes.</title>
        <authorList>
            <person name="Pollen A."/>
            <person name="Hastie A."/>
            <person name="Hormozdiari F."/>
            <person name="Dougherty M."/>
            <person name="Liu R."/>
            <person name="Chaisson M."/>
            <person name="Hoppe E."/>
            <person name="Hill C."/>
            <person name="Pang A."/>
            <person name="Hillier L."/>
            <person name="Baker C."/>
            <person name="Armstrong J."/>
            <person name="Shendure J."/>
            <person name="Paten B."/>
            <person name="Wilson R."/>
            <person name="Chao H."/>
            <person name="Schneider V."/>
            <person name="Ventura M."/>
            <person name="Kronenberg Z."/>
            <person name="Murali S."/>
            <person name="Gordon D."/>
            <person name="Cantsilieris S."/>
            <person name="Munson K."/>
            <person name="Nelson B."/>
            <person name="Raja A."/>
            <person name="Underwood J."/>
            <person name="Diekhans M."/>
            <person name="Fiddes I."/>
            <person name="Haussler D."/>
            <person name="Eichler E."/>
        </authorList>
    </citation>
    <scope>NUCLEOTIDE SEQUENCE [LARGE SCALE GENOMIC DNA]</scope>
    <source>
        <strain evidence="14">Susie</strain>
    </source>
</reference>
<dbReference type="GO" id="GO:0005096">
    <property type="term" value="F:GTPase activator activity"/>
    <property type="evidence" value="ECO:0007669"/>
    <property type="project" value="UniProtKB-KW"/>
</dbReference>
<dbReference type="GO" id="GO:0015031">
    <property type="term" value="P:protein transport"/>
    <property type="evidence" value="ECO:0007669"/>
    <property type="project" value="InterPro"/>
</dbReference>
<dbReference type="InterPro" id="IPR000806">
    <property type="entry name" value="RabGDI"/>
</dbReference>
<evidence type="ECO:0000256" key="10">
    <source>
        <dbReference type="ARBA" id="ARBA00023136"/>
    </source>
</evidence>
<evidence type="ECO:0000256" key="5">
    <source>
        <dbReference type="ARBA" id="ARBA00022468"/>
    </source>
</evidence>
<dbReference type="SUPFAM" id="SSF51905">
    <property type="entry name" value="FAD/NAD(P)-binding domain"/>
    <property type="match status" value="1"/>
</dbReference>
<evidence type="ECO:0000256" key="13">
    <source>
        <dbReference type="RuleBase" id="RU363124"/>
    </source>
</evidence>
<dbReference type="GO" id="GO:0005093">
    <property type="term" value="F:Rab GDP-dissociation inhibitor activity"/>
    <property type="evidence" value="ECO:0007669"/>
    <property type="project" value="InterPro"/>
</dbReference>
<dbReference type="FunFam" id="3.50.50.60:FF:000232">
    <property type="entry name" value="Rab GDP dissociation inhibitor"/>
    <property type="match status" value="1"/>
</dbReference>
<evidence type="ECO:0000256" key="12">
    <source>
        <dbReference type="ARBA" id="ARBA00066224"/>
    </source>
</evidence>
<evidence type="ECO:0000256" key="3">
    <source>
        <dbReference type="ARBA" id="ARBA00004601"/>
    </source>
</evidence>
<dbReference type="GO" id="GO:0005794">
    <property type="term" value="C:Golgi apparatus"/>
    <property type="evidence" value="ECO:0007669"/>
    <property type="project" value="UniProtKB-SubCell"/>
</dbReference>
<dbReference type="Pfam" id="PF00996">
    <property type="entry name" value="GDI"/>
    <property type="match status" value="1"/>
</dbReference>
<protein>
    <recommendedName>
        <fullName evidence="13">Rab GDP dissociation inhibitor</fullName>
    </recommendedName>
</protein>
<dbReference type="PANTHER" id="PTHR11787:SF1">
    <property type="entry name" value="RAB GDP DISSOCIATION INHIBITOR BETA"/>
    <property type="match status" value="1"/>
</dbReference>
<keyword evidence="8" id="KW-0007">Acetylation</keyword>
<dbReference type="PRINTS" id="PR00891">
    <property type="entry name" value="RABGDIREP"/>
</dbReference>
<keyword evidence="6 13" id="KW-0963">Cytoplasm</keyword>
<dbReference type="GO" id="GO:0007264">
    <property type="term" value="P:small GTPase-mediated signal transduction"/>
    <property type="evidence" value="ECO:0007669"/>
    <property type="project" value="InterPro"/>
</dbReference>
<dbReference type="GO" id="GO:0016020">
    <property type="term" value="C:membrane"/>
    <property type="evidence" value="ECO:0007669"/>
    <property type="project" value="UniProtKB-SubCell"/>
</dbReference>
<evidence type="ECO:0000256" key="8">
    <source>
        <dbReference type="ARBA" id="ARBA00022990"/>
    </source>
</evidence>
<evidence type="ECO:0000256" key="11">
    <source>
        <dbReference type="ARBA" id="ARBA00045960"/>
    </source>
</evidence>
<dbReference type="PANTHER" id="PTHR11787">
    <property type="entry name" value="RAB GDP-DISSOCIATION INHIBITOR"/>
    <property type="match status" value="1"/>
</dbReference>
<evidence type="ECO:0000256" key="4">
    <source>
        <dbReference type="ARBA" id="ARBA00005593"/>
    </source>
</evidence>
<name>A0A2J8VK05_PONAB</name>